<name>A0A938BQV2_UNCW3</name>
<feature type="region of interest" description="Disordered" evidence="1">
    <location>
        <begin position="134"/>
        <end position="169"/>
    </location>
</feature>
<dbReference type="Proteomes" id="UP000779900">
    <property type="component" value="Unassembled WGS sequence"/>
</dbReference>
<accession>A0A938BQV2</accession>
<gene>
    <name evidence="2" type="ORF">FJY68_11830</name>
</gene>
<feature type="compositionally biased region" description="Pro residues" evidence="1">
    <location>
        <begin position="137"/>
        <end position="149"/>
    </location>
</feature>
<reference evidence="2" key="1">
    <citation type="submission" date="2019-03" db="EMBL/GenBank/DDBJ databases">
        <title>Lake Tanganyika Metagenome-Assembled Genomes (MAGs).</title>
        <authorList>
            <person name="Tran P."/>
        </authorList>
    </citation>
    <scope>NUCLEOTIDE SEQUENCE</scope>
    <source>
        <strain evidence="2">K_DeepCast_150m_m2_040</strain>
    </source>
</reference>
<organism evidence="2 3">
    <name type="scientific">candidate division WOR-3 bacterium</name>
    <dbReference type="NCBI Taxonomy" id="2052148"/>
    <lineage>
        <taxon>Bacteria</taxon>
        <taxon>Bacteria division WOR-3</taxon>
    </lineage>
</organism>
<dbReference type="InterPro" id="IPR007438">
    <property type="entry name" value="DUF488"/>
</dbReference>
<evidence type="ECO:0000313" key="3">
    <source>
        <dbReference type="Proteomes" id="UP000779900"/>
    </source>
</evidence>
<evidence type="ECO:0000256" key="1">
    <source>
        <dbReference type="SAM" id="MobiDB-lite"/>
    </source>
</evidence>
<dbReference type="AlphaFoldDB" id="A0A938BQV2"/>
<dbReference type="Pfam" id="PF04343">
    <property type="entry name" value="DUF488"/>
    <property type="match status" value="1"/>
</dbReference>
<protein>
    <submittedName>
        <fullName evidence="2">DUF488 domain-containing protein</fullName>
    </submittedName>
</protein>
<feature type="compositionally biased region" description="Basic residues" evidence="1">
    <location>
        <begin position="156"/>
        <end position="169"/>
    </location>
</feature>
<evidence type="ECO:0000313" key="2">
    <source>
        <dbReference type="EMBL" id="MBM3332516.1"/>
    </source>
</evidence>
<dbReference type="PANTHER" id="PTHR39337:SF1">
    <property type="entry name" value="BLR5642 PROTEIN"/>
    <property type="match status" value="1"/>
</dbReference>
<proteinExistence type="predicted"/>
<dbReference type="EMBL" id="VGIR01000096">
    <property type="protein sequence ID" value="MBM3332516.1"/>
    <property type="molecule type" value="Genomic_DNA"/>
</dbReference>
<dbReference type="PANTHER" id="PTHR39337">
    <property type="entry name" value="BLR5642 PROTEIN"/>
    <property type="match status" value="1"/>
</dbReference>
<comment type="caution">
    <text evidence="2">The sequence shown here is derived from an EMBL/GenBank/DDBJ whole genome shotgun (WGS) entry which is preliminary data.</text>
</comment>
<sequence>MKVFTIGTDHRTHFDFARLLVKYGIEVLFDVRRTPESREDYFRRDGLQALAAGQGIDYIFMGNELGGPCDDGRGQWTDSDEFKRGIDIIRSKAAKRACCVLCAERTPENCHRLSIAEHLAKQDIEVVHIIDENSVWTPPPRRPSPPAPRPNLRSTHAGRGRWRRPGPRR</sequence>